<keyword evidence="2" id="KW-1185">Reference proteome</keyword>
<sequence>MLCPPMLFVLVSTSDIMVITQVSTISQSVISYVHIFRAESTSKCSGYCQ</sequence>
<gene>
    <name evidence="1" type="ORF">SEVIR_9G142533v2</name>
</gene>
<evidence type="ECO:0000313" key="1">
    <source>
        <dbReference type="EMBL" id="TKV92117.1"/>
    </source>
</evidence>
<accession>A0A4U6STB4</accession>
<evidence type="ECO:0000313" key="2">
    <source>
        <dbReference type="Proteomes" id="UP000298652"/>
    </source>
</evidence>
<proteinExistence type="predicted"/>
<reference evidence="1" key="1">
    <citation type="submission" date="2019-03" db="EMBL/GenBank/DDBJ databases">
        <title>WGS assembly of Setaria viridis.</title>
        <authorList>
            <person name="Huang P."/>
            <person name="Jenkins J."/>
            <person name="Grimwood J."/>
            <person name="Barry K."/>
            <person name="Healey A."/>
            <person name="Mamidi S."/>
            <person name="Sreedasyam A."/>
            <person name="Shu S."/>
            <person name="Feldman M."/>
            <person name="Wu J."/>
            <person name="Yu Y."/>
            <person name="Chen C."/>
            <person name="Johnson J."/>
            <person name="Rokhsar D."/>
            <person name="Baxter I."/>
            <person name="Schmutz J."/>
            <person name="Brutnell T."/>
            <person name="Kellogg E."/>
        </authorList>
    </citation>
    <scope>NUCLEOTIDE SEQUENCE [LARGE SCALE GENOMIC DNA]</scope>
</reference>
<dbReference type="Proteomes" id="UP000298652">
    <property type="component" value="Chromosome 9"/>
</dbReference>
<protein>
    <submittedName>
        <fullName evidence="1">Uncharacterized protein</fullName>
    </submittedName>
</protein>
<dbReference type="AlphaFoldDB" id="A0A4U6STB4"/>
<name>A0A4U6STB4_SETVI</name>
<dbReference type="EMBL" id="CM016560">
    <property type="protein sequence ID" value="TKV92117.1"/>
    <property type="molecule type" value="Genomic_DNA"/>
</dbReference>
<dbReference type="Gramene" id="TKV92117">
    <property type="protein sequence ID" value="TKV92117"/>
    <property type="gene ID" value="SEVIR_9G142533v2"/>
</dbReference>
<organism evidence="1 2">
    <name type="scientific">Setaria viridis</name>
    <name type="common">Green bristlegrass</name>
    <name type="synonym">Setaria italica subsp. viridis</name>
    <dbReference type="NCBI Taxonomy" id="4556"/>
    <lineage>
        <taxon>Eukaryota</taxon>
        <taxon>Viridiplantae</taxon>
        <taxon>Streptophyta</taxon>
        <taxon>Embryophyta</taxon>
        <taxon>Tracheophyta</taxon>
        <taxon>Spermatophyta</taxon>
        <taxon>Magnoliopsida</taxon>
        <taxon>Liliopsida</taxon>
        <taxon>Poales</taxon>
        <taxon>Poaceae</taxon>
        <taxon>PACMAD clade</taxon>
        <taxon>Panicoideae</taxon>
        <taxon>Panicodae</taxon>
        <taxon>Paniceae</taxon>
        <taxon>Cenchrinae</taxon>
        <taxon>Setaria</taxon>
    </lineage>
</organism>